<dbReference type="RefSeq" id="WP_378616561.1">
    <property type="nucleotide sequence ID" value="NZ_JBHSAX010000033.1"/>
</dbReference>
<reference evidence="3" key="1">
    <citation type="journal article" date="2019" name="Int. J. Syst. Evol. Microbiol.">
        <title>The Global Catalogue of Microorganisms (GCM) 10K type strain sequencing project: providing services to taxonomists for standard genome sequencing and annotation.</title>
        <authorList>
            <consortium name="The Broad Institute Genomics Platform"/>
            <consortium name="The Broad Institute Genome Sequencing Center for Infectious Disease"/>
            <person name="Wu L."/>
            <person name="Ma J."/>
        </authorList>
    </citation>
    <scope>NUCLEOTIDE SEQUENCE [LARGE SCALE GENOMIC DNA]</scope>
    <source>
        <strain evidence="3">CGMCC 4.7330</strain>
    </source>
</reference>
<evidence type="ECO:0000313" key="3">
    <source>
        <dbReference type="Proteomes" id="UP001595696"/>
    </source>
</evidence>
<feature type="region of interest" description="Disordered" evidence="1">
    <location>
        <begin position="150"/>
        <end position="170"/>
    </location>
</feature>
<sequence length="170" mass="16979">MAVSTGLLAAGCANRVDGTAAANEVDVSAYKTEAAASSAAATSSRKAAAEAKAIADNCGQFPGITGVGVSKYNEFVDAHDSNAPDYVPKRDGAASTLEDAANKVETGVNQAAGALPGDLAGKLTEYVNAARALAGATRAMTYTAPVGGLNGASKRVNDARNTVRDSCPAR</sequence>
<organism evidence="2 3">
    <name type="scientific">Nocardia jiangsuensis</name>
    <dbReference type="NCBI Taxonomy" id="1691563"/>
    <lineage>
        <taxon>Bacteria</taxon>
        <taxon>Bacillati</taxon>
        <taxon>Actinomycetota</taxon>
        <taxon>Actinomycetes</taxon>
        <taxon>Mycobacteriales</taxon>
        <taxon>Nocardiaceae</taxon>
        <taxon>Nocardia</taxon>
    </lineage>
</organism>
<comment type="caution">
    <text evidence="2">The sequence shown here is derived from an EMBL/GenBank/DDBJ whole genome shotgun (WGS) entry which is preliminary data.</text>
</comment>
<evidence type="ECO:0008006" key="4">
    <source>
        <dbReference type="Google" id="ProtNLM"/>
    </source>
</evidence>
<accession>A0ABV8E113</accession>
<gene>
    <name evidence="2" type="ORF">ACFO0B_29365</name>
</gene>
<proteinExistence type="predicted"/>
<evidence type="ECO:0000256" key="1">
    <source>
        <dbReference type="SAM" id="MobiDB-lite"/>
    </source>
</evidence>
<dbReference type="EMBL" id="JBHSAX010000033">
    <property type="protein sequence ID" value="MFC3966118.1"/>
    <property type="molecule type" value="Genomic_DNA"/>
</dbReference>
<dbReference type="Proteomes" id="UP001595696">
    <property type="component" value="Unassembled WGS sequence"/>
</dbReference>
<keyword evidence="3" id="KW-1185">Reference proteome</keyword>
<protein>
    <recommendedName>
        <fullName evidence="4">Excreted virulence factor EspC (Type VII ESX diderm)</fullName>
    </recommendedName>
</protein>
<name>A0ABV8E113_9NOCA</name>
<evidence type="ECO:0000313" key="2">
    <source>
        <dbReference type="EMBL" id="MFC3966118.1"/>
    </source>
</evidence>